<dbReference type="GO" id="GO:0015035">
    <property type="term" value="F:protein-disulfide reductase activity"/>
    <property type="evidence" value="ECO:0007669"/>
    <property type="project" value="TreeGrafter"/>
</dbReference>
<organism evidence="10 11">
    <name type="scientific">Citrobacter freundii</name>
    <dbReference type="NCBI Taxonomy" id="546"/>
    <lineage>
        <taxon>Bacteria</taxon>
        <taxon>Pseudomonadati</taxon>
        <taxon>Pseudomonadota</taxon>
        <taxon>Gammaproteobacteria</taxon>
        <taxon>Enterobacterales</taxon>
        <taxon>Enterobacteriaceae</taxon>
        <taxon>Citrobacter</taxon>
        <taxon>Citrobacter freundii complex</taxon>
    </lineage>
</organism>
<gene>
    <name evidence="10" type="ORF">RYZ67_11065</name>
</gene>
<sequence length="628" mass="68091">MMTVFRQTLLCLLLLWLPVSWAAEPGWLRSPDNDHASVRLRADTSAGGETRLLLDVKLEDGWKTYWRSPGEGGVAPAIAWKEEMPAVDWFWPTPARFEVANITTQGYHDKVTFPMVVRGRAPATLSGVLTLSTCSNVCLLTDFPFSVTPTAQDPTFAHDYAQAMGQIPLASGLTDALSAGARAGELVVEAHRAGGWTAPGLYLDAVDDADFGMPQIHVEGETLRATVPVHDGWGEGAPDLRGKSVTLVLADNGVAQESRLAIGEAPVVENASLPLWQVVLMALLGGLILNLMPCVLPVLGMKLGSILLVEEKSRRQVRRQFLASVAGILVSFMALALLMTVLRLTNQALGWGIQFQNPWFIGVMVLVMLTFSASLFGWIEFRLPSAMTTTLATHGGNGLSGHFWQGAFATLLATPCSAPFLGTAVAVALTASLPTLWGLFIALGLGMSLPWLLVALRPGLALRLPRPGRWMNMLRRLLGVMMLGSAIWLATLLLPHFGFVGQSTGKESVNWQPLSEQAIEDALAQHKRVFIDVTADWCITCKVNKFNVLHKDDVQAALQQPDVVALRGDWTLPSEVITEFLKKRGQVAVPYNQIYGPGLPEGQVLPTLLTRDAVLQTLNDAKGVTPLR</sequence>
<dbReference type="CDD" id="cd02953">
    <property type="entry name" value="DsbDgamma"/>
    <property type="match status" value="1"/>
</dbReference>
<dbReference type="Proteomes" id="UP001278087">
    <property type="component" value="Unassembled WGS sequence"/>
</dbReference>
<dbReference type="EMBL" id="JAWPBU010000010">
    <property type="protein sequence ID" value="MDW2759014.1"/>
    <property type="molecule type" value="Genomic_DNA"/>
</dbReference>
<keyword evidence="7" id="KW-0732">Signal</keyword>
<evidence type="ECO:0000256" key="3">
    <source>
        <dbReference type="ARBA" id="ARBA00022748"/>
    </source>
</evidence>
<proteinExistence type="predicted"/>
<dbReference type="Pfam" id="PF02683">
    <property type="entry name" value="DsbD_TM"/>
    <property type="match status" value="1"/>
</dbReference>
<evidence type="ECO:0000256" key="7">
    <source>
        <dbReference type="SAM" id="SignalP"/>
    </source>
</evidence>
<feature type="transmembrane region" description="Helical" evidence="6">
    <location>
        <begin position="321"/>
        <end position="339"/>
    </location>
</feature>
<evidence type="ECO:0000259" key="8">
    <source>
        <dbReference type="Pfam" id="PF02683"/>
    </source>
</evidence>
<evidence type="ECO:0000259" key="9">
    <source>
        <dbReference type="Pfam" id="PF11412"/>
    </source>
</evidence>
<evidence type="ECO:0000256" key="1">
    <source>
        <dbReference type="ARBA" id="ARBA00004141"/>
    </source>
</evidence>
<dbReference type="Gene3D" id="3.40.30.10">
    <property type="entry name" value="Glutaredoxin"/>
    <property type="match status" value="1"/>
</dbReference>
<dbReference type="InterPro" id="IPR003834">
    <property type="entry name" value="Cyt_c_assmbl_TM_dom"/>
</dbReference>
<dbReference type="PANTHER" id="PTHR32234">
    <property type="entry name" value="THIOL:DISULFIDE INTERCHANGE PROTEIN DSBD"/>
    <property type="match status" value="1"/>
</dbReference>
<feature type="transmembrane region" description="Helical" evidence="6">
    <location>
        <begin position="435"/>
        <end position="456"/>
    </location>
</feature>
<comment type="subcellular location">
    <subcellularLocation>
        <location evidence="1">Membrane</location>
        <topology evidence="1">Multi-pass membrane protein</topology>
    </subcellularLocation>
</comment>
<dbReference type="GO" id="GO:0017004">
    <property type="term" value="P:cytochrome complex assembly"/>
    <property type="evidence" value="ECO:0007669"/>
    <property type="project" value="UniProtKB-KW"/>
</dbReference>
<dbReference type="InterPro" id="IPR036249">
    <property type="entry name" value="Thioredoxin-like_sf"/>
</dbReference>
<dbReference type="Pfam" id="PF11412">
    <property type="entry name" value="DsbD_N"/>
    <property type="match status" value="1"/>
</dbReference>
<dbReference type="InterPro" id="IPR028250">
    <property type="entry name" value="DsbDN"/>
</dbReference>
<evidence type="ECO:0000313" key="11">
    <source>
        <dbReference type="Proteomes" id="UP001278087"/>
    </source>
</evidence>
<feature type="transmembrane region" description="Helical" evidence="6">
    <location>
        <begin position="477"/>
        <end position="499"/>
    </location>
</feature>
<feature type="domain" description="Thiol:disulfide interchange protein DsbD N-terminal" evidence="9">
    <location>
        <begin position="44"/>
        <end position="141"/>
    </location>
</feature>
<dbReference type="GO" id="GO:0016020">
    <property type="term" value="C:membrane"/>
    <property type="evidence" value="ECO:0007669"/>
    <property type="project" value="UniProtKB-SubCell"/>
</dbReference>
<name>A0AAP6CPZ0_CITFR</name>
<dbReference type="PANTHER" id="PTHR32234:SF3">
    <property type="entry name" value="SUPPRESSION OF COPPER SENSITIVITY PROTEIN"/>
    <property type="match status" value="1"/>
</dbReference>
<feature type="transmembrane region" description="Helical" evidence="6">
    <location>
        <begin position="359"/>
        <end position="379"/>
    </location>
</feature>
<feature type="transmembrane region" description="Helical" evidence="6">
    <location>
        <begin position="275"/>
        <end position="300"/>
    </location>
</feature>
<accession>A0AAP6CPZ0</accession>
<keyword evidence="3" id="KW-0201">Cytochrome c-type biogenesis</keyword>
<dbReference type="RefSeq" id="WP_264363878.1">
    <property type="nucleotide sequence ID" value="NZ_CP119048.1"/>
</dbReference>
<reference evidence="10" key="1">
    <citation type="submission" date="2023-10" db="EMBL/GenBank/DDBJ databases">
        <title>Fecal carriage and genetic characteristics of carbapenem-resistant Enterobacterales among healthy adults from four provinces of China.</title>
        <authorList>
            <person name="Li Y."/>
            <person name="Zhang R."/>
        </authorList>
    </citation>
    <scope>NUCLEOTIDE SEQUENCE</scope>
    <source>
        <strain evidence="10">HN-136</strain>
    </source>
</reference>
<evidence type="ECO:0000256" key="6">
    <source>
        <dbReference type="SAM" id="Phobius"/>
    </source>
</evidence>
<evidence type="ECO:0000313" key="10">
    <source>
        <dbReference type="EMBL" id="MDW2759014.1"/>
    </source>
</evidence>
<dbReference type="AlphaFoldDB" id="A0AAP6CPZ0"/>
<feature type="domain" description="Cytochrome C biogenesis protein transmembrane" evidence="8">
    <location>
        <begin position="276"/>
        <end position="491"/>
    </location>
</feature>
<keyword evidence="4 6" id="KW-1133">Transmembrane helix</keyword>
<keyword evidence="5 6" id="KW-0472">Membrane</keyword>
<dbReference type="GO" id="GO:0045454">
    <property type="term" value="P:cell redox homeostasis"/>
    <property type="evidence" value="ECO:0007669"/>
    <property type="project" value="TreeGrafter"/>
</dbReference>
<dbReference type="InterPro" id="IPR035671">
    <property type="entry name" value="DsbD_gamma"/>
</dbReference>
<feature type="transmembrane region" description="Helical" evidence="6">
    <location>
        <begin position="407"/>
        <end position="429"/>
    </location>
</feature>
<dbReference type="SUPFAM" id="SSF52833">
    <property type="entry name" value="Thioredoxin-like"/>
    <property type="match status" value="1"/>
</dbReference>
<feature type="chain" id="PRO_5042847511" evidence="7">
    <location>
        <begin position="23"/>
        <end position="628"/>
    </location>
</feature>
<evidence type="ECO:0000256" key="2">
    <source>
        <dbReference type="ARBA" id="ARBA00022692"/>
    </source>
</evidence>
<evidence type="ECO:0000256" key="5">
    <source>
        <dbReference type="ARBA" id="ARBA00023136"/>
    </source>
</evidence>
<evidence type="ECO:0000256" key="4">
    <source>
        <dbReference type="ARBA" id="ARBA00022989"/>
    </source>
</evidence>
<dbReference type="Pfam" id="PF13899">
    <property type="entry name" value="Thioredoxin_7"/>
    <property type="match status" value="1"/>
</dbReference>
<comment type="caution">
    <text evidence="10">The sequence shown here is derived from an EMBL/GenBank/DDBJ whole genome shotgun (WGS) entry which is preliminary data.</text>
</comment>
<feature type="signal peptide" evidence="7">
    <location>
        <begin position="1"/>
        <end position="22"/>
    </location>
</feature>
<keyword evidence="2 6" id="KW-0812">Transmembrane</keyword>
<protein>
    <submittedName>
        <fullName evidence="10">Protein-disulfide reductase DsbD family protein</fullName>
    </submittedName>
</protein>